<organism evidence="19 20">
    <name type="scientific">Camelus dromedarius</name>
    <name type="common">Dromedary</name>
    <name type="synonym">Arabian camel</name>
    <dbReference type="NCBI Taxonomy" id="9838"/>
    <lineage>
        <taxon>Eukaryota</taxon>
        <taxon>Metazoa</taxon>
        <taxon>Chordata</taxon>
        <taxon>Craniata</taxon>
        <taxon>Vertebrata</taxon>
        <taxon>Euteleostomi</taxon>
        <taxon>Mammalia</taxon>
        <taxon>Eutheria</taxon>
        <taxon>Laurasiatheria</taxon>
        <taxon>Artiodactyla</taxon>
        <taxon>Tylopoda</taxon>
        <taxon>Camelidae</taxon>
        <taxon>Camelus</taxon>
    </lineage>
</organism>
<evidence type="ECO:0000256" key="1">
    <source>
        <dbReference type="ARBA" id="ARBA00004479"/>
    </source>
</evidence>
<dbReference type="Pfam" id="PF03921">
    <property type="entry name" value="ICAM_N"/>
    <property type="match status" value="1"/>
</dbReference>
<keyword evidence="9 16" id="KW-0472">Membrane</keyword>
<dbReference type="InterPro" id="IPR047012">
    <property type="entry name" value="ICAM_VCAM"/>
</dbReference>
<dbReference type="InterPro" id="IPR013768">
    <property type="entry name" value="ICAM_N"/>
</dbReference>
<evidence type="ECO:0000256" key="6">
    <source>
        <dbReference type="ARBA" id="ARBA00022843"/>
    </source>
</evidence>
<feature type="transmembrane region" description="Helical" evidence="16">
    <location>
        <begin position="483"/>
        <end position="504"/>
    </location>
</feature>
<dbReference type="SUPFAM" id="SSF48726">
    <property type="entry name" value="Immunoglobulin"/>
    <property type="match status" value="5"/>
</dbReference>
<dbReference type="GO" id="GO:0006955">
    <property type="term" value="P:immune response"/>
    <property type="evidence" value="ECO:0007669"/>
    <property type="project" value="UniProtKB-ARBA"/>
</dbReference>
<reference evidence="19 20" key="1">
    <citation type="journal article" date="2019" name="Mol. Ecol. Resour.">
        <title>Improving Illumina assemblies with Hi-C and long reads: an example with the North African dromedary.</title>
        <authorList>
            <person name="Elbers J.P."/>
            <person name="Rogers M.F."/>
            <person name="Perelman P.L."/>
            <person name="Proskuryakova A.A."/>
            <person name="Serdyukova N.A."/>
            <person name="Johnson W.E."/>
            <person name="Horin P."/>
            <person name="Corander J."/>
            <person name="Murphy D."/>
            <person name="Burger P.A."/>
        </authorList>
    </citation>
    <scope>NUCLEOTIDE SEQUENCE [LARGE SCALE GENOMIC DNA]</scope>
    <source>
        <strain evidence="19">Drom800</strain>
        <tissue evidence="19">Blood</tissue>
    </source>
</reference>
<keyword evidence="8 16" id="KW-1133">Transmembrane helix</keyword>
<evidence type="ECO:0000256" key="5">
    <source>
        <dbReference type="ARBA" id="ARBA00022737"/>
    </source>
</evidence>
<evidence type="ECO:0000313" key="20">
    <source>
        <dbReference type="Proteomes" id="UP000299084"/>
    </source>
</evidence>
<evidence type="ECO:0000256" key="12">
    <source>
        <dbReference type="ARBA" id="ARBA00023319"/>
    </source>
</evidence>
<dbReference type="FunFam" id="2.60.40.10:FF:000459">
    <property type="entry name" value="Intercellular adhesion molecule 1"/>
    <property type="match status" value="1"/>
</dbReference>
<dbReference type="PRINTS" id="PR01472">
    <property type="entry name" value="ICAMVCAM1"/>
</dbReference>
<comment type="subunit">
    <text evidence="14">Homodimer. Interacts with MUC1 and promotes cell aggregation in epithelial cells. Interacts with ARHGEF26/SGEF. Interacts (on T cell side) with CD81, CD247 and CD9 at immunological synapses between antigen-presenting cells and T cells.</text>
</comment>
<evidence type="ECO:0000256" key="10">
    <source>
        <dbReference type="ARBA" id="ARBA00023157"/>
    </source>
</evidence>
<evidence type="ECO:0000256" key="15">
    <source>
        <dbReference type="ARBA" id="ARBA00040566"/>
    </source>
</evidence>
<dbReference type="InterPro" id="IPR013162">
    <property type="entry name" value="CD80_C2-set"/>
</dbReference>
<dbReference type="GO" id="GO:0050900">
    <property type="term" value="P:leukocyte migration"/>
    <property type="evidence" value="ECO:0007669"/>
    <property type="project" value="UniProtKB-ARBA"/>
</dbReference>
<keyword evidence="3 16" id="KW-0812">Transmembrane</keyword>
<comment type="subcellular location">
    <subcellularLocation>
        <location evidence="1">Membrane</location>
        <topology evidence="1">Single-pass type I membrane protein</topology>
    </subcellularLocation>
</comment>
<evidence type="ECO:0000256" key="3">
    <source>
        <dbReference type="ARBA" id="ARBA00022692"/>
    </source>
</evidence>
<dbReference type="FunFam" id="2.60.40.10:FF:000194">
    <property type="entry name" value="Intercellular adhesion molecule 1"/>
    <property type="match status" value="1"/>
</dbReference>
<dbReference type="PANTHER" id="PTHR13771">
    <property type="entry name" value="INTERCELLULAR ADHESION MOLECULE"/>
    <property type="match status" value="1"/>
</dbReference>
<dbReference type="PANTHER" id="PTHR13771:SF18">
    <property type="entry name" value="INTERCELLULAR ADHESION MOLECULE 1"/>
    <property type="match status" value="1"/>
</dbReference>
<accession>A0A5N4CJD1</accession>
<proteinExistence type="inferred from homology"/>
<dbReference type="GO" id="GO:1901701">
    <property type="term" value="P:cellular response to oxygen-containing compound"/>
    <property type="evidence" value="ECO:0007669"/>
    <property type="project" value="UniProtKB-ARBA"/>
</dbReference>
<dbReference type="PROSITE" id="PS50835">
    <property type="entry name" value="IG_LIKE"/>
    <property type="match status" value="1"/>
</dbReference>
<evidence type="ECO:0000256" key="7">
    <source>
        <dbReference type="ARBA" id="ARBA00022889"/>
    </source>
</evidence>
<feature type="signal peptide" evidence="17">
    <location>
        <begin position="1"/>
        <end position="27"/>
    </location>
</feature>
<dbReference type="InterPro" id="IPR003987">
    <property type="entry name" value="ICAM_VCAM_N"/>
</dbReference>
<dbReference type="GO" id="GO:0007159">
    <property type="term" value="P:leukocyte cell-cell adhesion"/>
    <property type="evidence" value="ECO:0007669"/>
    <property type="project" value="UniProtKB-ARBA"/>
</dbReference>
<dbReference type="GO" id="GO:0005886">
    <property type="term" value="C:plasma membrane"/>
    <property type="evidence" value="ECO:0007669"/>
    <property type="project" value="TreeGrafter"/>
</dbReference>
<dbReference type="InterPro" id="IPR003599">
    <property type="entry name" value="Ig_sub"/>
</dbReference>
<keyword evidence="10" id="KW-1015">Disulfide bond</keyword>
<evidence type="ECO:0000256" key="14">
    <source>
        <dbReference type="ARBA" id="ARBA00038746"/>
    </source>
</evidence>
<dbReference type="PRINTS" id="PR01473">
    <property type="entry name" value="ICAM"/>
</dbReference>
<evidence type="ECO:0000259" key="18">
    <source>
        <dbReference type="PROSITE" id="PS50835"/>
    </source>
</evidence>
<dbReference type="FunFam" id="2.60.40.10:FF:000648">
    <property type="entry name" value="Intercellular adhesion molecule 1"/>
    <property type="match status" value="1"/>
</dbReference>
<name>A0A5N4CJD1_CAMDR</name>
<dbReference type="Gene3D" id="2.60.40.10">
    <property type="entry name" value="Immunoglobulins"/>
    <property type="match status" value="5"/>
</dbReference>
<comment type="similarity">
    <text evidence="2">Belongs to the immunoglobulin superfamily. ICAM family.</text>
</comment>
<dbReference type="Pfam" id="PF21146">
    <property type="entry name" value="ICAM1_3_5_D2"/>
    <property type="match status" value="1"/>
</dbReference>
<protein>
    <recommendedName>
        <fullName evidence="15">Intercellular adhesion molecule 1</fullName>
    </recommendedName>
</protein>
<dbReference type="AlphaFoldDB" id="A0A5N4CJD1"/>
<keyword evidence="4 17" id="KW-0732">Signal</keyword>
<evidence type="ECO:0000256" key="16">
    <source>
        <dbReference type="SAM" id="Phobius"/>
    </source>
</evidence>
<feature type="domain" description="Ig-like" evidence="18">
    <location>
        <begin position="395"/>
        <end position="473"/>
    </location>
</feature>
<dbReference type="InterPro" id="IPR007110">
    <property type="entry name" value="Ig-like_dom"/>
</dbReference>
<evidence type="ECO:0000313" key="19">
    <source>
        <dbReference type="EMBL" id="KAB1259028.1"/>
    </source>
</evidence>
<dbReference type="Pfam" id="PF08205">
    <property type="entry name" value="C2-set_2"/>
    <property type="match status" value="1"/>
</dbReference>
<keyword evidence="12" id="KW-0393">Immunoglobulin domain</keyword>
<dbReference type="OrthoDB" id="6250964at2759"/>
<dbReference type="Proteomes" id="UP000299084">
    <property type="component" value="Unassembled WGS sequence"/>
</dbReference>
<evidence type="ECO:0000256" key="2">
    <source>
        <dbReference type="ARBA" id="ARBA00005925"/>
    </source>
</evidence>
<keyword evidence="20" id="KW-1185">Reference proteome</keyword>
<keyword evidence="6" id="KW-0832">Ubl conjugation</keyword>
<dbReference type="InterPro" id="IPR048679">
    <property type="entry name" value="ICAM1_3_5_D2"/>
</dbReference>
<dbReference type="SMART" id="SM00409">
    <property type="entry name" value="IG"/>
    <property type="match status" value="3"/>
</dbReference>
<comment type="caution">
    <text evidence="19">The sequence shown here is derived from an EMBL/GenBank/DDBJ whole genome shotgun (WGS) entry which is preliminary data.</text>
</comment>
<sequence length="535" mass="58198">MAPGAAHPALLALLALLGALLPGPGGAETSVQPPKAIIPQGGSVRVTCSASCDHPSILGLETELTKKEVDHGENWKTFELTNVLSDSTPKCFSTCSENQSSTSVSIIVYRFPEHVKLAPLPTWQPVDEHFILTCQVSGGAPRAHLSVMLLRGEEVLERQPVAKGESTEVMFTVLAKREDHGVNFSCRTELDLRSEGLGLFQNSSAPRKLQTFVLPMTGLHLDTLRIVEVGTQWLVSCTLDGLFPASEAEVHMALGDQNLEPKIVNHGDSLLATAWVKSNEEEGTQHLVCQVTLGDQTRSRLENVTIYSFPAPYLTLSRPQVPEWTTVTVECKAHAGAVVTLEDAPARLGAPRAQLQLNASAEDNGRSFSCSAALEVAGQWLYKNRTLKLSVLYGPRLDERDCPGNWTWQEGSQQTLRCQARGNPLPKLKCSRKGDGALLPIGDLRPVKREVAGTYLCQANSSRGVTKREVVVNVIYHQNIPAIIVPVVAVITLGAVGAAAYIYYRKQKKQIYELQKAQKGWEKSGKKLNTPATPP</sequence>
<comment type="function">
    <text evidence="13">ICAM proteins are ligands for the leukocyte adhesion protein LFA-1 (integrin alpha-L/beta-2). During leukocyte trans-endothelial migration, ICAM1 engagement promotes the assembly of endothelial apical cups through ARHGEF26/SGEF and RHOG activation.</text>
</comment>
<dbReference type="InterPro" id="IPR003988">
    <property type="entry name" value="ICAM"/>
</dbReference>
<dbReference type="STRING" id="9838.ENSCDRP00005009336"/>
<feature type="chain" id="PRO_5024421671" description="Intercellular adhesion molecule 1" evidence="17">
    <location>
        <begin position="28"/>
        <end position="535"/>
    </location>
</feature>
<evidence type="ECO:0000256" key="9">
    <source>
        <dbReference type="ARBA" id="ARBA00023136"/>
    </source>
</evidence>
<keyword evidence="5" id="KW-0677">Repeat</keyword>
<keyword evidence="7" id="KW-0130">Cell adhesion</keyword>
<evidence type="ECO:0000256" key="11">
    <source>
        <dbReference type="ARBA" id="ARBA00023180"/>
    </source>
</evidence>
<gene>
    <name evidence="19" type="ORF">Cadr_000025374</name>
</gene>
<evidence type="ECO:0000256" key="8">
    <source>
        <dbReference type="ARBA" id="ARBA00022989"/>
    </source>
</evidence>
<dbReference type="InterPro" id="IPR013783">
    <property type="entry name" value="Ig-like_fold"/>
</dbReference>
<dbReference type="GO" id="GO:0002252">
    <property type="term" value="P:immune effector process"/>
    <property type="evidence" value="ECO:0007669"/>
    <property type="project" value="UniProtKB-ARBA"/>
</dbReference>
<dbReference type="FunFam" id="2.60.40.10:FF:000641">
    <property type="entry name" value="Intercellular adhesion molecule 1"/>
    <property type="match status" value="1"/>
</dbReference>
<dbReference type="InterPro" id="IPR036179">
    <property type="entry name" value="Ig-like_dom_sf"/>
</dbReference>
<evidence type="ECO:0000256" key="4">
    <source>
        <dbReference type="ARBA" id="ARBA00022729"/>
    </source>
</evidence>
<dbReference type="FunFam" id="2.60.40.10:FF:000338">
    <property type="entry name" value="intercellular adhesion molecule 5"/>
    <property type="match status" value="1"/>
</dbReference>
<evidence type="ECO:0000256" key="13">
    <source>
        <dbReference type="ARBA" id="ARBA00037418"/>
    </source>
</evidence>
<dbReference type="EMBL" id="JWIN03000022">
    <property type="protein sequence ID" value="KAB1259028.1"/>
    <property type="molecule type" value="Genomic_DNA"/>
</dbReference>
<dbReference type="GO" id="GO:0005178">
    <property type="term" value="F:integrin binding"/>
    <property type="evidence" value="ECO:0007669"/>
    <property type="project" value="InterPro"/>
</dbReference>
<keyword evidence="11" id="KW-0325">Glycoprotein</keyword>
<evidence type="ECO:0000256" key="17">
    <source>
        <dbReference type="SAM" id="SignalP"/>
    </source>
</evidence>